<name>A0A4Y1RHM4_PRUDU</name>
<protein>
    <submittedName>
        <fullName evidence="1">Uncharacterized protein</fullName>
    </submittedName>
</protein>
<organism evidence="1">
    <name type="scientific">Prunus dulcis</name>
    <name type="common">Almond</name>
    <name type="synonym">Amygdalus dulcis</name>
    <dbReference type="NCBI Taxonomy" id="3755"/>
    <lineage>
        <taxon>Eukaryota</taxon>
        <taxon>Viridiplantae</taxon>
        <taxon>Streptophyta</taxon>
        <taxon>Embryophyta</taxon>
        <taxon>Tracheophyta</taxon>
        <taxon>Spermatophyta</taxon>
        <taxon>Magnoliopsida</taxon>
        <taxon>eudicotyledons</taxon>
        <taxon>Gunneridae</taxon>
        <taxon>Pentapetalae</taxon>
        <taxon>rosids</taxon>
        <taxon>fabids</taxon>
        <taxon>Rosales</taxon>
        <taxon>Rosaceae</taxon>
        <taxon>Amygdaloideae</taxon>
        <taxon>Amygdaleae</taxon>
        <taxon>Prunus</taxon>
    </lineage>
</organism>
<reference evidence="1" key="1">
    <citation type="journal article" date="2019" name="Science">
        <title>Mutation of a bHLH transcription factor allowed almond domestication.</title>
        <authorList>
            <person name="Sanchez-Perez R."/>
            <person name="Pavan S."/>
            <person name="Mazzeo R."/>
            <person name="Moldovan C."/>
            <person name="Aiese Cigliano R."/>
            <person name="Del Cueto J."/>
            <person name="Ricciardi F."/>
            <person name="Lotti C."/>
            <person name="Ricciardi L."/>
            <person name="Dicenta F."/>
            <person name="Lopez-Marques R.L."/>
            <person name="Lindberg Moller B."/>
        </authorList>
    </citation>
    <scope>NUCLEOTIDE SEQUENCE</scope>
</reference>
<sequence length="78" mass="9181">MVWHWLGVYIELIVSSKDGGGLIREDQRRLETSFFRLGDLLGNVKRPFYYLETNVFIKSLTCTVDWQSKISDKIQLKQ</sequence>
<dbReference type="AlphaFoldDB" id="A0A4Y1RHM4"/>
<evidence type="ECO:0000313" key="1">
    <source>
        <dbReference type="EMBL" id="BBH03388.1"/>
    </source>
</evidence>
<accession>A0A4Y1RHM4</accession>
<proteinExistence type="predicted"/>
<dbReference type="EMBL" id="AP019301">
    <property type="protein sequence ID" value="BBH03388.1"/>
    <property type="molecule type" value="Genomic_DNA"/>
</dbReference>
<gene>
    <name evidence="1" type="ORF">Prudu_014245</name>
</gene>